<dbReference type="Proteomes" id="UP000230842">
    <property type="component" value="Unassembled WGS sequence"/>
</dbReference>
<organism evidence="4 5">
    <name type="scientific">Mumia flava</name>
    <dbReference type="NCBI Taxonomy" id="1348852"/>
    <lineage>
        <taxon>Bacteria</taxon>
        <taxon>Bacillati</taxon>
        <taxon>Actinomycetota</taxon>
        <taxon>Actinomycetes</taxon>
        <taxon>Propionibacteriales</taxon>
        <taxon>Nocardioidaceae</taxon>
        <taxon>Mumia</taxon>
    </lineage>
</organism>
<dbReference type="InterPro" id="IPR006683">
    <property type="entry name" value="Thioestr_dom"/>
</dbReference>
<accession>A0A2M9B647</accession>
<dbReference type="AlphaFoldDB" id="A0A2M9B647"/>
<dbReference type="SUPFAM" id="SSF54637">
    <property type="entry name" value="Thioesterase/thiol ester dehydrase-isomerase"/>
    <property type="match status" value="1"/>
</dbReference>
<evidence type="ECO:0000313" key="4">
    <source>
        <dbReference type="EMBL" id="PJJ53426.1"/>
    </source>
</evidence>
<feature type="domain" description="Thioesterase" evidence="3">
    <location>
        <begin position="31"/>
        <end position="103"/>
    </location>
</feature>
<name>A0A2M9B647_9ACTN</name>
<comment type="caution">
    <text evidence="4">The sequence shown here is derived from an EMBL/GenBank/DDBJ whole genome shotgun (WGS) entry which is preliminary data.</text>
</comment>
<dbReference type="InterPro" id="IPR029069">
    <property type="entry name" value="HotDog_dom_sf"/>
</dbReference>
<dbReference type="InterPro" id="IPR050563">
    <property type="entry name" value="4-hydroxybenzoyl-CoA_TE"/>
</dbReference>
<dbReference type="EMBL" id="PGEZ01000002">
    <property type="protein sequence ID" value="PJJ53426.1"/>
    <property type="molecule type" value="Genomic_DNA"/>
</dbReference>
<keyword evidence="2 4" id="KW-0378">Hydrolase</keyword>
<dbReference type="Gene3D" id="3.10.129.10">
    <property type="entry name" value="Hotdog Thioesterase"/>
    <property type="match status" value="1"/>
</dbReference>
<dbReference type="Pfam" id="PF03061">
    <property type="entry name" value="4HBT"/>
    <property type="match status" value="1"/>
</dbReference>
<evidence type="ECO:0000256" key="2">
    <source>
        <dbReference type="ARBA" id="ARBA00022801"/>
    </source>
</evidence>
<evidence type="ECO:0000259" key="3">
    <source>
        <dbReference type="Pfam" id="PF03061"/>
    </source>
</evidence>
<keyword evidence="5" id="KW-1185">Reference proteome</keyword>
<proteinExistence type="inferred from homology"/>
<dbReference type="PANTHER" id="PTHR31793:SF27">
    <property type="entry name" value="NOVEL THIOESTERASE SUPERFAMILY DOMAIN AND SAPOSIN A-TYPE DOMAIN CONTAINING PROTEIN (0610012H03RIK)"/>
    <property type="match status" value="1"/>
</dbReference>
<protein>
    <submittedName>
        <fullName evidence="4">Acyl-CoA thioester hydrolase</fullName>
    </submittedName>
</protein>
<dbReference type="GO" id="GO:0047617">
    <property type="term" value="F:fatty acyl-CoA hydrolase activity"/>
    <property type="evidence" value="ECO:0007669"/>
    <property type="project" value="TreeGrafter"/>
</dbReference>
<dbReference type="CDD" id="cd00586">
    <property type="entry name" value="4HBT"/>
    <property type="match status" value="1"/>
</dbReference>
<comment type="similarity">
    <text evidence="1">Belongs to the 4-hydroxybenzoyl-CoA thioesterase family.</text>
</comment>
<evidence type="ECO:0000256" key="1">
    <source>
        <dbReference type="ARBA" id="ARBA00005953"/>
    </source>
</evidence>
<gene>
    <name evidence="4" type="ORF">CLV56_2915</name>
</gene>
<sequence length="136" mass="14883">MAGMTSPARSTSRERTTRWTAPVRYAETDQQGVVFNAHYLTYCDEALAAFCIERGLGAFAEDVMLKSSTLTWAAGVRHGDRVDVDASCERVGRTSLLMRFVISVEGAICCEVDTTYVYAPDGEPMEVPHAARAVLV</sequence>
<dbReference type="PANTHER" id="PTHR31793">
    <property type="entry name" value="4-HYDROXYBENZOYL-COA THIOESTERASE FAMILY MEMBER"/>
    <property type="match status" value="1"/>
</dbReference>
<evidence type="ECO:0000313" key="5">
    <source>
        <dbReference type="Proteomes" id="UP000230842"/>
    </source>
</evidence>
<reference evidence="4 5" key="1">
    <citation type="submission" date="2017-11" db="EMBL/GenBank/DDBJ databases">
        <title>Genomic Encyclopedia of Archaeal and Bacterial Type Strains, Phase II (KMG-II): From Individual Species to Whole Genera.</title>
        <authorList>
            <person name="Goeker M."/>
        </authorList>
    </citation>
    <scope>NUCLEOTIDE SEQUENCE [LARGE SCALE GENOMIC DNA]</scope>
    <source>
        <strain evidence="4 5">DSM 27763</strain>
    </source>
</reference>